<evidence type="ECO:0000313" key="2">
    <source>
        <dbReference type="Proteomes" id="UP000035704"/>
    </source>
</evidence>
<keyword evidence="2" id="KW-1185">Reference proteome</keyword>
<protein>
    <submittedName>
        <fullName evidence="1">Uncharacterized protein</fullName>
    </submittedName>
</protein>
<sequence length="34" mass="3973">MMFGEVIIIQMRGEEHVKGPYGNYRRKGKDQNCS</sequence>
<gene>
    <name evidence="1" type="ORF">CACET_c06210</name>
</gene>
<accession>A0A0G3W645</accession>
<dbReference type="EMBL" id="CP009687">
    <property type="protein sequence ID" value="AKL94131.1"/>
    <property type="molecule type" value="Genomic_DNA"/>
</dbReference>
<dbReference type="AlphaFoldDB" id="A0A0G3W645"/>
<dbReference type="KEGG" id="cace:CACET_c06210"/>
<reference evidence="1 2" key="1">
    <citation type="submission" date="2014-10" db="EMBL/GenBank/DDBJ databases">
        <title>Genome sequence of Clostridium aceticum DSM 1496.</title>
        <authorList>
            <person name="Poehlein A."/>
            <person name="Schiel-Bengelsdorf B."/>
            <person name="Gottschalk G."/>
            <person name="Duerre P."/>
            <person name="Daniel R."/>
        </authorList>
    </citation>
    <scope>NUCLEOTIDE SEQUENCE [LARGE SCALE GENOMIC DNA]</scope>
    <source>
        <strain evidence="1 2">DSM 1496</strain>
    </source>
</reference>
<evidence type="ECO:0000313" key="1">
    <source>
        <dbReference type="EMBL" id="AKL94131.1"/>
    </source>
</evidence>
<organism evidence="1 2">
    <name type="scientific">Clostridium aceticum</name>
    <dbReference type="NCBI Taxonomy" id="84022"/>
    <lineage>
        <taxon>Bacteria</taxon>
        <taxon>Bacillati</taxon>
        <taxon>Bacillota</taxon>
        <taxon>Clostridia</taxon>
        <taxon>Eubacteriales</taxon>
        <taxon>Clostridiaceae</taxon>
        <taxon>Clostridium</taxon>
    </lineage>
</organism>
<name>A0A0G3W645_9CLOT</name>
<proteinExistence type="predicted"/>
<dbReference type="Proteomes" id="UP000035704">
    <property type="component" value="Chromosome"/>
</dbReference>